<keyword evidence="3" id="KW-0934">Plastid</keyword>
<protein>
    <submittedName>
        <fullName evidence="5">Uncharacterized protein</fullName>
    </submittedName>
</protein>
<keyword evidence="2" id="KW-0150">Chloroplast</keyword>
<organism evidence="5">
    <name type="scientific">Chlamydomonas euryale</name>
    <dbReference type="NCBI Taxonomy" id="1486919"/>
    <lineage>
        <taxon>Eukaryota</taxon>
        <taxon>Viridiplantae</taxon>
        <taxon>Chlorophyta</taxon>
        <taxon>core chlorophytes</taxon>
        <taxon>Chlorophyceae</taxon>
        <taxon>CS clade</taxon>
        <taxon>Chlamydomonadales</taxon>
        <taxon>Chlamydomonadaceae</taxon>
        <taxon>Chlamydomonas</taxon>
    </lineage>
</organism>
<evidence type="ECO:0000256" key="4">
    <source>
        <dbReference type="SAM" id="Coils"/>
    </source>
</evidence>
<reference evidence="5" key="1">
    <citation type="submission" date="2021-01" db="EMBL/GenBank/DDBJ databases">
        <authorList>
            <person name="Corre E."/>
            <person name="Pelletier E."/>
            <person name="Niang G."/>
            <person name="Scheremetjew M."/>
            <person name="Finn R."/>
            <person name="Kale V."/>
            <person name="Holt S."/>
            <person name="Cochrane G."/>
            <person name="Meng A."/>
            <person name="Brown T."/>
            <person name="Cohen L."/>
        </authorList>
    </citation>
    <scope>NUCLEOTIDE SEQUENCE</scope>
    <source>
        <strain evidence="5">CCMP219</strain>
    </source>
</reference>
<accession>A0A7R9VIN7</accession>
<feature type="coiled-coil region" evidence="4">
    <location>
        <begin position="283"/>
        <end position="317"/>
    </location>
</feature>
<proteinExistence type="predicted"/>
<dbReference type="GO" id="GO:0015031">
    <property type="term" value="P:protein transport"/>
    <property type="evidence" value="ECO:0007669"/>
    <property type="project" value="InterPro"/>
</dbReference>
<dbReference type="GO" id="GO:0009507">
    <property type="term" value="C:chloroplast"/>
    <property type="evidence" value="ECO:0007669"/>
    <property type="project" value="UniProtKB-SubCell"/>
</dbReference>
<dbReference type="AlphaFoldDB" id="A0A7R9VIN7"/>
<evidence type="ECO:0000256" key="3">
    <source>
        <dbReference type="ARBA" id="ARBA00022640"/>
    </source>
</evidence>
<dbReference type="PANTHER" id="PTHR33926:SF4">
    <property type="entry name" value="PROTEIN TIC 22, CHLOROPLASTIC"/>
    <property type="match status" value="1"/>
</dbReference>
<dbReference type="Gene3D" id="3.40.1350.100">
    <property type="match status" value="1"/>
</dbReference>
<comment type="subcellular location">
    <subcellularLocation>
        <location evidence="1">Plastid</location>
        <location evidence="1">Chloroplast</location>
    </subcellularLocation>
</comment>
<dbReference type="FunFam" id="3.40.1350.100:FF:000007">
    <property type="entry name" value="Protein TIC 22-like, chloroplastic"/>
    <property type="match status" value="1"/>
</dbReference>
<name>A0A7R9VIN7_9CHLO</name>
<dbReference type="EMBL" id="HBEC01029456">
    <property type="protein sequence ID" value="CAD8296630.1"/>
    <property type="molecule type" value="Transcribed_RNA"/>
</dbReference>
<dbReference type="InterPro" id="IPR007378">
    <property type="entry name" value="Tic22-like"/>
</dbReference>
<evidence type="ECO:0000313" key="5">
    <source>
        <dbReference type="EMBL" id="CAD8296630.1"/>
    </source>
</evidence>
<gene>
    <name evidence="5" type="ORF">CEUR00632_LOCUS13618</name>
</gene>
<sequence length="371" mass="41644">MDGANHNPIAQFQRAVSDVQRGAHRAWTDAVDQHLEPARQRACHQLQSWVENGPLKGLQQGLQHGAQEWRPMTASISMAPWNGFGSKQKSQLLHELAMAKDEVKARLAPIPVYTVANPKNEFVLVAGENNTQLGFFFFKKEDAEAIVEKMREENPRLARDSKILKVTMDNVYEVFTTPRDVTGLQGIHFRFMPDMHQVKHALQLYSDAGVPTKQFIGVPVFQAEGLTVTTQEMQYVPLFLAKEDLDIAVQSAYKQRNAAQIKLYRDKAIKFDDEYNQVQVQANSAAGREKTSLETRANKAKQKADVAKEKADNVERAPMPKVEVGSFEEVMMRMTSSTGDDLASWSQVMFVAPGLLQQAVLKEEQASTSKK</sequence>
<dbReference type="PANTHER" id="PTHR33926">
    <property type="entry name" value="PROTEIN TIC 22, CHLOROPLASTIC"/>
    <property type="match status" value="1"/>
</dbReference>
<evidence type="ECO:0000256" key="2">
    <source>
        <dbReference type="ARBA" id="ARBA00022528"/>
    </source>
</evidence>
<evidence type="ECO:0000256" key="1">
    <source>
        <dbReference type="ARBA" id="ARBA00004229"/>
    </source>
</evidence>
<dbReference type="Pfam" id="PF04278">
    <property type="entry name" value="Tic22"/>
    <property type="match status" value="1"/>
</dbReference>
<keyword evidence="4" id="KW-0175">Coiled coil</keyword>